<dbReference type="Proteomes" id="UP000283678">
    <property type="component" value="Unassembled WGS sequence"/>
</dbReference>
<evidence type="ECO:0000259" key="1">
    <source>
        <dbReference type="Pfam" id="PF19044"/>
    </source>
</evidence>
<dbReference type="AlphaFoldDB" id="A0A412YRI7"/>
<gene>
    <name evidence="2" type="ORF">DWW04_24025</name>
</gene>
<dbReference type="EMBL" id="QRZL01000069">
    <property type="protein sequence ID" value="RGV66945.1"/>
    <property type="molecule type" value="Genomic_DNA"/>
</dbReference>
<feature type="non-terminal residue" evidence="2">
    <location>
        <position position="1"/>
    </location>
</feature>
<dbReference type="InterPro" id="IPR043964">
    <property type="entry name" value="P-loop_TraG"/>
</dbReference>
<proteinExistence type="predicted"/>
<dbReference type="Pfam" id="PF19044">
    <property type="entry name" value="P-loop_TraG"/>
    <property type="match status" value="1"/>
</dbReference>
<feature type="domain" description="TraG P-loop" evidence="1">
    <location>
        <begin position="1"/>
        <end position="66"/>
    </location>
</feature>
<dbReference type="PANTHER" id="PTHR38467:SF1">
    <property type="entry name" value="CONJUGATIVE TRANSFER: ASSEMBLY"/>
    <property type="match status" value="1"/>
</dbReference>
<reference evidence="2 3" key="1">
    <citation type="submission" date="2018-08" db="EMBL/GenBank/DDBJ databases">
        <title>A genome reference for cultivated species of the human gut microbiota.</title>
        <authorList>
            <person name="Zou Y."/>
            <person name="Xue W."/>
            <person name="Luo G."/>
        </authorList>
    </citation>
    <scope>NUCLEOTIDE SEQUENCE [LARGE SCALE GENOMIC DNA]</scope>
    <source>
        <strain evidence="2 3">AF14-1AC</strain>
    </source>
</reference>
<organism evidence="2 3">
    <name type="scientific">Phocaeicola dorei</name>
    <dbReference type="NCBI Taxonomy" id="357276"/>
    <lineage>
        <taxon>Bacteria</taxon>
        <taxon>Pseudomonadati</taxon>
        <taxon>Bacteroidota</taxon>
        <taxon>Bacteroidia</taxon>
        <taxon>Bacteroidales</taxon>
        <taxon>Bacteroidaceae</taxon>
        <taxon>Phocaeicola</taxon>
    </lineage>
</organism>
<dbReference type="PANTHER" id="PTHR38467">
    <property type="match status" value="1"/>
</dbReference>
<sequence length="75" mass="8380">ANHPGRKYKEVFFSLGGTQSAVYATEVSLEEYYTFTTEESEKMELFALADKLGGNLELAIKRLAESKRNPQSSTT</sequence>
<dbReference type="InterPro" id="IPR053155">
    <property type="entry name" value="F-pilin_assembly_TraC"/>
</dbReference>
<name>A0A412YRI7_9BACT</name>
<accession>A0A412YRI7</accession>
<evidence type="ECO:0000313" key="2">
    <source>
        <dbReference type="EMBL" id="RGV66945.1"/>
    </source>
</evidence>
<protein>
    <submittedName>
        <fullName evidence="2">TraG family conjugative transposon ATPase</fullName>
    </submittedName>
</protein>
<comment type="caution">
    <text evidence="2">The sequence shown here is derived from an EMBL/GenBank/DDBJ whole genome shotgun (WGS) entry which is preliminary data.</text>
</comment>
<evidence type="ECO:0000313" key="3">
    <source>
        <dbReference type="Proteomes" id="UP000283678"/>
    </source>
</evidence>